<sequence>MMNKKDERVFFRPSEKVSRLLEPQRNKSAYIQQAILAYEESNTIIEELRRLRIASNEVHKMNQILILMVDFLIKESGSDALSYAIDSPYFSKHPVTTDIETMLENNIINQQVYKNGLQRD</sequence>
<gene>
    <name evidence="1" type="ORF">FEZ08_11495</name>
</gene>
<evidence type="ECO:0000313" key="2">
    <source>
        <dbReference type="Proteomes" id="UP000306912"/>
    </source>
</evidence>
<evidence type="ECO:0000313" key="1">
    <source>
        <dbReference type="EMBL" id="TLG71171.1"/>
    </source>
</evidence>
<dbReference type="InParanoid" id="A0A5R8Q7R2"/>
<reference evidence="1 2" key="1">
    <citation type="submission" date="2019-05" db="EMBL/GenBank/DDBJ databases">
        <title>Culicoidintestinum kansasii gen. nov., sp. nov. from the gastrointestinal tract of the biting midge, Culicoides sonorensis.</title>
        <authorList>
            <person name="Neupane S."/>
            <person name="Ghosh A."/>
            <person name="Gunther S."/>
            <person name="Martin K."/>
            <person name="Zurek L."/>
        </authorList>
    </citation>
    <scope>NUCLEOTIDE SEQUENCE [LARGE SCALE GENOMIC DNA]</scope>
    <source>
        <strain evidence="1 2">CS-1</strain>
    </source>
</reference>
<proteinExistence type="predicted"/>
<keyword evidence="2" id="KW-1185">Reference proteome</keyword>
<dbReference type="RefSeq" id="WP_171015060.1">
    <property type="nucleotide sequence ID" value="NZ_VBWP01000015.1"/>
</dbReference>
<accession>A0A5R8Q7R2</accession>
<comment type="caution">
    <text evidence="1">The sequence shown here is derived from an EMBL/GenBank/DDBJ whole genome shotgun (WGS) entry which is preliminary data.</text>
</comment>
<dbReference type="AlphaFoldDB" id="A0A5R8Q7R2"/>
<protein>
    <submittedName>
        <fullName evidence="1">Uncharacterized protein</fullName>
    </submittedName>
</protein>
<organism evidence="1 2">
    <name type="scientific">Culicoidibacter larvae</name>
    <dbReference type="NCBI Taxonomy" id="2579976"/>
    <lineage>
        <taxon>Bacteria</taxon>
        <taxon>Bacillati</taxon>
        <taxon>Bacillota</taxon>
        <taxon>Culicoidibacteria</taxon>
        <taxon>Culicoidibacterales</taxon>
        <taxon>Culicoidibacteraceae</taxon>
        <taxon>Culicoidibacter</taxon>
    </lineage>
</organism>
<name>A0A5R8Q7R2_9FIRM</name>
<dbReference type="EMBL" id="VBWP01000015">
    <property type="protein sequence ID" value="TLG71171.1"/>
    <property type="molecule type" value="Genomic_DNA"/>
</dbReference>
<dbReference type="Proteomes" id="UP000306912">
    <property type="component" value="Unassembled WGS sequence"/>
</dbReference>